<name>A0ABP7XB60_9FLAO</name>
<gene>
    <name evidence="3" type="ORF">GCM10022393_06010</name>
</gene>
<evidence type="ECO:0000313" key="4">
    <source>
        <dbReference type="Proteomes" id="UP001500459"/>
    </source>
</evidence>
<proteinExistence type="predicted"/>
<dbReference type="CDD" id="cd09604">
    <property type="entry name" value="M1_APN_like"/>
    <property type="match status" value="1"/>
</dbReference>
<dbReference type="Proteomes" id="UP001500459">
    <property type="component" value="Unassembled WGS sequence"/>
</dbReference>
<comment type="caution">
    <text evidence="3">The sequence shown here is derived from an EMBL/GenBank/DDBJ whole genome shotgun (WGS) entry which is preliminary data.</text>
</comment>
<dbReference type="Gene3D" id="1.10.390.10">
    <property type="entry name" value="Neutral Protease Domain 2"/>
    <property type="match status" value="1"/>
</dbReference>
<sequence>MFKFLSIAFFSAALSVSAQNNTAYWQQHVDYTMDIDMDVKTYQYKGTQELVYTNNAPDTLYKVFYHLYFNAFQPGSEMDVRSRTIPDPDPRVLDRISKLTPQEIGYLKVSSLKQDGKTIQHKTVGTVLEVTLNQPILPGEKTIFSMEFNGQVPDQIRRSGRNNKEGVALSMTQWYPKMAEYDFEGWHADPYIAREFHGVWGDFDVTIHIDKEYIIGGSGYLQNPDKIGYGYSTKAVKLKKKDTKLSWHFKAPNVHDFSWAADPQYVHDTIQVPDGPTLHFLYKNKIENLDKWKKLQPKAVELMQYFSDKIGPYPYDQYSIIQGGDGGMEYAMCTLITGERSFGSLVGVTAHEMAHAWFQHILATNEAKHEWMDEGFTTYISTLAMNEVMKENKPDPLVGVYQSYFQLINSGLEQPQTTQADRYHHNMAYTNSAYSKGAIFLSQLGYIIGQNNLEKTIKQYYNQWKFKHPTPNDIKRIAEKVSGIQLDWYLTDWTMTTNNIDYGIKNVSEKENSTLITLERIGLMPMPMDVYVEYTDGTQESFYIPLRMMRGAKENPFPSLKRTVLQDWPWTHPDYSFTISKPKSEIKFIQIDVTNRMADKNGANNGFAQ</sequence>
<accession>A0ABP7XB60</accession>
<keyword evidence="1" id="KW-0732">Signal</keyword>
<dbReference type="InterPro" id="IPR034015">
    <property type="entry name" value="M1_LTA4H"/>
</dbReference>
<dbReference type="PANTHER" id="PTHR45726:SF3">
    <property type="entry name" value="LEUKOTRIENE A-4 HYDROLASE"/>
    <property type="match status" value="1"/>
</dbReference>
<dbReference type="EMBL" id="BAABCW010000002">
    <property type="protein sequence ID" value="GAA4109425.1"/>
    <property type="molecule type" value="Genomic_DNA"/>
</dbReference>
<reference evidence="4" key="1">
    <citation type="journal article" date="2019" name="Int. J. Syst. Evol. Microbiol.">
        <title>The Global Catalogue of Microorganisms (GCM) 10K type strain sequencing project: providing services to taxonomists for standard genome sequencing and annotation.</title>
        <authorList>
            <consortium name="The Broad Institute Genomics Platform"/>
            <consortium name="The Broad Institute Genome Sequencing Center for Infectious Disease"/>
            <person name="Wu L."/>
            <person name="Ma J."/>
        </authorList>
    </citation>
    <scope>NUCLEOTIDE SEQUENCE [LARGE SCALE GENOMIC DNA]</scope>
    <source>
        <strain evidence="4">JCM 17106</strain>
    </source>
</reference>
<keyword evidence="4" id="KW-1185">Reference proteome</keyword>
<feature type="domain" description="Peptidase M1 membrane alanine aminopeptidase" evidence="2">
    <location>
        <begin position="342"/>
        <end position="493"/>
    </location>
</feature>
<protein>
    <submittedName>
        <fullName evidence="3">M1 family metallopeptidase</fullName>
    </submittedName>
</protein>
<evidence type="ECO:0000313" key="3">
    <source>
        <dbReference type="EMBL" id="GAA4109425.1"/>
    </source>
</evidence>
<feature type="chain" id="PRO_5047479366" evidence="1">
    <location>
        <begin position="19"/>
        <end position="609"/>
    </location>
</feature>
<dbReference type="PANTHER" id="PTHR45726">
    <property type="entry name" value="LEUKOTRIENE A-4 HYDROLASE"/>
    <property type="match status" value="1"/>
</dbReference>
<dbReference type="InterPro" id="IPR027268">
    <property type="entry name" value="Peptidase_M4/M1_CTD_sf"/>
</dbReference>
<dbReference type="Pfam" id="PF01433">
    <property type="entry name" value="Peptidase_M1"/>
    <property type="match status" value="1"/>
</dbReference>
<organism evidence="3 4">
    <name type="scientific">Aquimarina addita</name>
    <dbReference type="NCBI Taxonomy" id="870485"/>
    <lineage>
        <taxon>Bacteria</taxon>
        <taxon>Pseudomonadati</taxon>
        <taxon>Bacteroidota</taxon>
        <taxon>Flavobacteriia</taxon>
        <taxon>Flavobacteriales</taxon>
        <taxon>Flavobacteriaceae</taxon>
        <taxon>Aquimarina</taxon>
    </lineage>
</organism>
<dbReference type="RefSeq" id="WP_344924634.1">
    <property type="nucleotide sequence ID" value="NZ_BAABCW010000002.1"/>
</dbReference>
<feature type="signal peptide" evidence="1">
    <location>
        <begin position="1"/>
        <end position="18"/>
    </location>
</feature>
<evidence type="ECO:0000256" key="1">
    <source>
        <dbReference type="SAM" id="SignalP"/>
    </source>
</evidence>
<dbReference type="InterPro" id="IPR014782">
    <property type="entry name" value="Peptidase_M1_dom"/>
</dbReference>
<evidence type="ECO:0000259" key="2">
    <source>
        <dbReference type="Pfam" id="PF01433"/>
    </source>
</evidence>
<dbReference type="SUPFAM" id="SSF55486">
    <property type="entry name" value="Metalloproteases ('zincins'), catalytic domain"/>
    <property type="match status" value="1"/>
</dbReference>